<evidence type="ECO:0000313" key="2">
    <source>
        <dbReference type="Proteomes" id="UP001178461"/>
    </source>
</evidence>
<keyword evidence="2" id="KW-1185">Reference proteome</keyword>
<dbReference type="EMBL" id="OX395142">
    <property type="protein sequence ID" value="CAI5796583.1"/>
    <property type="molecule type" value="Genomic_DNA"/>
</dbReference>
<dbReference type="Proteomes" id="UP001178461">
    <property type="component" value="Chromosome 17"/>
</dbReference>
<dbReference type="AlphaFoldDB" id="A0AA35PST1"/>
<gene>
    <name evidence="1" type="ORF">PODLI_1B036522</name>
</gene>
<protein>
    <submittedName>
        <fullName evidence="1">Uncharacterized protein</fullName>
    </submittedName>
</protein>
<organism evidence="1 2">
    <name type="scientific">Podarcis lilfordi</name>
    <name type="common">Lilford's wall lizard</name>
    <dbReference type="NCBI Taxonomy" id="74358"/>
    <lineage>
        <taxon>Eukaryota</taxon>
        <taxon>Metazoa</taxon>
        <taxon>Chordata</taxon>
        <taxon>Craniata</taxon>
        <taxon>Vertebrata</taxon>
        <taxon>Euteleostomi</taxon>
        <taxon>Lepidosauria</taxon>
        <taxon>Squamata</taxon>
        <taxon>Bifurcata</taxon>
        <taxon>Unidentata</taxon>
        <taxon>Episquamata</taxon>
        <taxon>Laterata</taxon>
        <taxon>Lacertibaenia</taxon>
        <taxon>Lacertidae</taxon>
        <taxon>Podarcis</taxon>
    </lineage>
</organism>
<evidence type="ECO:0000313" key="1">
    <source>
        <dbReference type="EMBL" id="CAI5796583.1"/>
    </source>
</evidence>
<proteinExistence type="predicted"/>
<sequence length="241" mass="25753">NLRSAKPGRADLSARRLRHAGNSPRAAAALPLLAERSASLGALISARAGFGMPATLREQRQRCRCSRRGPRSLGALISARAGFGMPATLREQRQRCRCSRRGPRSLGALISARAGFGMPATLREQRQRCRCSRRGPRSLGALISARAGFGMPATLREQRQRLPLLAERSAEPGRADLSARRLRHAGNSPRAAAALPLLAERSADAWARGSQRAPASACRQLAASSGSAAAARGEVREAWAR</sequence>
<reference evidence="1" key="1">
    <citation type="submission" date="2022-12" db="EMBL/GenBank/DDBJ databases">
        <authorList>
            <person name="Alioto T."/>
            <person name="Alioto T."/>
            <person name="Gomez Garrido J."/>
        </authorList>
    </citation>
    <scope>NUCLEOTIDE SEQUENCE</scope>
</reference>
<name>A0AA35PST1_9SAUR</name>
<feature type="non-terminal residue" evidence="1">
    <location>
        <position position="1"/>
    </location>
</feature>
<accession>A0AA35PST1</accession>